<dbReference type="InterPro" id="IPR005804">
    <property type="entry name" value="FA_desaturase_dom"/>
</dbReference>
<keyword evidence="2" id="KW-0472">Membrane</keyword>
<feature type="compositionally biased region" description="Basic and acidic residues" evidence="1">
    <location>
        <begin position="416"/>
        <end position="427"/>
    </location>
</feature>
<feature type="transmembrane region" description="Helical" evidence="2">
    <location>
        <begin position="106"/>
        <end position="128"/>
    </location>
</feature>
<evidence type="ECO:0000313" key="5">
    <source>
        <dbReference type="Proteomes" id="UP000095009"/>
    </source>
</evidence>
<evidence type="ECO:0000256" key="2">
    <source>
        <dbReference type="SAM" id="Phobius"/>
    </source>
</evidence>
<evidence type="ECO:0000259" key="3">
    <source>
        <dbReference type="Pfam" id="PF00487"/>
    </source>
</evidence>
<evidence type="ECO:0000313" key="4">
    <source>
        <dbReference type="EMBL" id="ODQ65343.1"/>
    </source>
</evidence>
<dbReference type="CDD" id="cd03507">
    <property type="entry name" value="Delta12-FADS-like"/>
    <property type="match status" value="1"/>
</dbReference>
<dbReference type="PANTHER" id="PTHR32100">
    <property type="entry name" value="OMEGA-6 FATTY ACID DESATURASE, CHLOROPLASTIC"/>
    <property type="match status" value="1"/>
</dbReference>
<sequence>MNRLQRFTHRIFPEDPHVEAAEKPSDEIKEKLNDNRRITAIDTNGDEFVVPTLTIKQVLGAIPADCYERNTLRALSYVARDIFFISLFGYISYAYFPLIPFVSLRVVAWTCYCVVQSLFGTGLWILAHECGHSAFSPHKYVNDFVGWVLHSFILVPYFSWQISHSKHHKATGNLQRDMVFKPRNREQFLRGQGWEELMEETPIMTLYYLVLQQLFGWVLYLTTNVTGQPYPNRSKWVQNHYLPNSPVFDKKDFWRIIYSDIGILITLTGIYLSIQKWGLLSVTLHYIIPWFGVNHWLVHITYLQHTDPTLAHYDSSEWNFVRGAACTIDRQFGFIGQHIFHDICETHVLHHFVSRIPFYNGRKGTKAIKEVLGEHYRSDDSNFITSLYRVARSCQFIEGDNGVMMFRNANGVGNSKPKDSSTEKREGTPVATTAAAI</sequence>
<feature type="transmembrane region" description="Helical" evidence="2">
    <location>
        <begin position="256"/>
        <end position="274"/>
    </location>
</feature>
<keyword evidence="2" id="KW-1133">Transmembrane helix</keyword>
<dbReference type="STRING" id="857566.A0A1E3PIU8"/>
<reference evidence="4 5" key="1">
    <citation type="journal article" date="2016" name="Proc. Natl. Acad. Sci. U.S.A.">
        <title>Comparative genomics of biotechnologically important yeasts.</title>
        <authorList>
            <person name="Riley R."/>
            <person name="Haridas S."/>
            <person name="Wolfe K.H."/>
            <person name="Lopes M.R."/>
            <person name="Hittinger C.T."/>
            <person name="Goeker M."/>
            <person name="Salamov A.A."/>
            <person name="Wisecaver J.H."/>
            <person name="Long T.M."/>
            <person name="Calvey C.H."/>
            <person name="Aerts A.L."/>
            <person name="Barry K.W."/>
            <person name="Choi C."/>
            <person name="Clum A."/>
            <person name="Coughlan A.Y."/>
            <person name="Deshpande S."/>
            <person name="Douglass A.P."/>
            <person name="Hanson S.J."/>
            <person name="Klenk H.-P."/>
            <person name="LaButti K.M."/>
            <person name="Lapidus A."/>
            <person name="Lindquist E.A."/>
            <person name="Lipzen A.M."/>
            <person name="Meier-Kolthoff J.P."/>
            <person name="Ohm R.A."/>
            <person name="Otillar R.P."/>
            <person name="Pangilinan J.L."/>
            <person name="Peng Y."/>
            <person name="Rokas A."/>
            <person name="Rosa C.A."/>
            <person name="Scheuner C."/>
            <person name="Sibirny A.A."/>
            <person name="Slot J.C."/>
            <person name="Stielow J.B."/>
            <person name="Sun H."/>
            <person name="Kurtzman C.P."/>
            <person name="Blackwell M."/>
            <person name="Grigoriev I.V."/>
            <person name="Jeffries T.W."/>
        </authorList>
    </citation>
    <scope>NUCLEOTIDE SEQUENCE [LARGE SCALE GENOMIC DNA]</scope>
    <source>
        <strain evidence="4 5">DSM 6958</strain>
    </source>
</reference>
<dbReference type="OrthoDB" id="1461976at2759"/>
<keyword evidence="5" id="KW-1185">Reference proteome</keyword>
<dbReference type="EMBL" id="KV454410">
    <property type="protein sequence ID" value="ODQ65343.1"/>
    <property type="molecule type" value="Genomic_DNA"/>
</dbReference>
<feature type="transmembrane region" description="Helical" evidence="2">
    <location>
        <begin position="82"/>
        <end position="100"/>
    </location>
</feature>
<gene>
    <name evidence="4" type="ORF">NADFUDRAFT_51938</name>
</gene>
<dbReference type="InterPro" id="IPR012171">
    <property type="entry name" value="Fatty_acid_desaturase"/>
</dbReference>
<proteinExistence type="predicted"/>
<evidence type="ECO:0000256" key="1">
    <source>
        <dbReference type="SAM" id="MobiDB-lite"/>
    </source>
</evidence>
<name>A0A1E3PIU8_9ASCO</name>
<feature type="transmembrane region" description="Helical" evidence="2">
    <location>
        <begin position="140"/>
        <end position="160"/>
    </location>
</feature>
<accession>A0A1E3PIU8</accession>
<dbReference type="Proteomes" id="UP000095009">
    <property type="component" value="Unassembled WGS sequence"/>
</dbReference>
<dbReference type="Pfam" id="PF00487">
    <property type="entry name" value="FA_desaturase"/>
    <property type="match status" value="1"/>
</dbReference>
<dbReference type="GO" id="GO:0006629">
    <property type="term" value="P:lipid metabolic process"/>
    <property type="evidence" value="ECO:0007669"/>
    <property type="project" value="InterPro"/>
</dbReference>
<organism evidence="4 5">
    <name type="scientific">Nadsonia fulvescens var. elongata DSM 6958</name>
    <dbReference type="NCBI Taxonomy" id="857566"/>
    <lineage>
        <taxon>Eukaryota</taxon>
        <taxon>Fungi</taxon>
        <taxon>Dikarya</taxon>
        <taxon>Ascomycota</taxon>
        <taxon>Saccharomycotina</taxon>
        <taxon>Dipodascomycetes</taxon>
        <taxon>Dipodascales</taxon>
        <taxon>Dipodascales incertae sedis</taxon>
        <taxon>Nadsonia</taxon>
    </lineage>
</organism>
<feature type="transmembrane region" description="Helical" evidence="2">
    <location>
        <begin position="206"/>
        <end position="225"/>
    </location>
</feature>
<keyword evidence="2" id="KW-0812">Transmembrane</keyword>
<dbReference type="GO" id="GO:0016491">
    <property type="term" value="F:oxidoreductase activity"/>
    <property type="evidence" value="ECO:0007669"/>
    <property type="project" value="InterPro"/>
</dbReference>
<feature type="domain" description="Fatty acid desaturase" evidence="3">
    <location>
        <begin position="109"/>
        <end position="378"/>
    </location>
</feature>
<dbReference type="AlphaFoldDB" id="A0A1E3PIU8"/>
<protein>
    <recommendedName>
        <fullName evidence="3">Fatty acid desaturase domain-containing protein</fullName>
    </recommendedName>
</protein>
<feature type="region of interest" description="Disordered" evidence="1">
    <location>
        <begin position="409"/>
        <end position="437"/>
    </location>
</feature>